<evidence type="ECO:0000313" key="1">
    <source>
        <dbReference type="EMBL" id="OZI79283.1"/>
    </source>
</evidence>
<sequence>MLTDLVTRALSQLIGTPLSQDRIKGRFRYAYASDDGQFVAILGHDLTTYVVDVPAQRYFAECGGSPRGFAGHVLEMEGLPSRLRRWPAANELFDLDMDGEDISWRRCPGPQEHFSVRAGQTRAA</sequence>
<accession>A0A261W123</accession>
<dbReference type="AlphaFoldDB" id="A0A261W123"/>
<protein>
    <submittedName>
        <fullName evidence="1">Uncharacterized protein</fullName>
    </submittedName>
</protein>
<evidence type="ECO:0000313" key="2">
    <source>
        <dbReference type="Proteomes" id="UP000215633"/>
    </source>
</evidence>
<dbReference type="Proteomes" id="UP000215633">
    <property type="component" value="Unassembled WGS sequence"/>
</dbReference>
<comment type="caution">
    <text evidence="1">The sequence shown here is derived from an EMBL/GenBank/DDBJ whole genome shotgun (WGS) entry which is preliminary data.</text>
</comment>
<proteinExistence type="predicted"/>
<organism evidence="1 2">
    <name type="scientific">Bordetella genomosp. 2</name>
    <dbReference type="NCBI Taxonomy" id="1983456"/>
    <lineage>
        <taxon>Bacteria</taxon>
        <taxon>Pseudomonadati</taxon>
        <taxon>Pseudomonadota</taxon>
        <taxon>Betaproteobacteria</taxon>
        <taxon>Burkholderiales</taxon>
        <taxon>Alcaligenaceae</taxon>
        <taxon>Bordetella</taxon>
    </lineage>
</organism>
<dbReference type="EMBL" id="NEVT01000003">
    <property type="protein sequence ID" value="OZI79283.1"/>
    <property type="molecule type" value="Genomic_DNA"/>
</dbReference>
<gene>
    <name evidence="1" type="ORF">CAL24_04930</name>
</gene>
<reference evidence="2" key="1">
    <citation type="submission" date="2017-05" db="EMBL/GenBank/DDBJ databases">
        <title>Complete and WGS of Bordetella genogroups.</title>
        <authorList>
            <person name="Spilker T."/>
            <person name="Lipuma J."/>
        </authorList>
    </citation>
    <scope>NUCLEOTIDE SEQUENCE [LARGE SCALE GENOMIC DNA]</scope>
    <source>
        <strain evidence="2">AU8256</strain>
    </source>
</reference>
<name>A0A261W123_9BORD</name>
<dbReference type="RefSeq" id="WP_094805886.1">
    <property type="nucleotide sequence ID" value="NZ_NEVT01000003.1"/>
</dbReference>
<keyword evidence="2" id="KW-1185">Reference proteome</keyword>